<feature type="transmembrane region" description="Helical" evidence="1">
    <location>
        <begin position="471"/>
        <end position="498"/>
    </location>
</feature>
<feature type="transmembrane region" description="Helical" evidence="1">
    <location>
        <begin position="201"/>
        <end position="216"/>
    </location>
</feature>
<feature type="transmembrane region" description="Helical" evidence="1">
    <location>
        <begin position="222"/>
        <end position="238"/>
    </location>
</feature>
<evidence type="ECO:0000313" key="2">
    <source>
        <dbReference type="EMBL" id="CUO16829.1"/>
    </source>
</evidence>
<accession>A0ABM9US44</accession>
<keyword evidence="1" id="KW-0812">Transmembrane</keyword>
<feature type="transmembrane region" description="Helical" evidence="1">
    <location>
        <begin position="117"/>
        <end position="134"/>
    </location>
</feature>
<dbReference type="Proteomes" id="UP000095488">
    <property type="component" value="Unassembled WGS sequence"/>
</dbReference>
<protein>
    <recommendedName>
        <fullName evidence="4">Glycosyltransferase RgtA/B/C/D-like domain-containing protein</fullName>
    </recommendedName>
</protein>
<organism evidence="2 3">
    <name type="scientific">Sarcina ventriculi</name>
    <name type="common">Clostridium ventriculi</name>
    <dbReference type="NCBI Taxonomy" id="1267"/>
    <lineage>
        <taxon>Bacteria</taxon>
        <taxon>Bacillati</taxon>
        <taxon>Bacillota</taxon>
        <taxon>Clostridia</taxon>
        <taxon>Eubacteriales</taxon>
        <taxon>Clostridiaceae</taxon>
        <taxon>Sarcina</taxon>
    </lineage>
</organism>
<comment type="caution">
    <text evidence="2">The sequence shown here is derived from an EMBL/GenBank/DDBJ whole genome shotgun (WGS) entry which is preliminary data.</text>
</comment>
<reference evidence="2 3" key="1">
    <citation type="submission" date="2015-09" db="EMBL/GenBank/DDBJ databases">
        <authorList>
            <consortium name="Pathogen Informatics"/>
        </authorList>
    </citation>
    <scope>NUCLEOTIDE SEQUENCE [LARGE SCALE GENOMIC DNA]</scope>
    <source>
        <strain evidence="2 3">2789STDY5834858</strain>
    </source>
</reference>
<keyword evidence="1" id="KW-1133">Transmembrane helix</keyword>
<proteinExistence type="predicted"/>
<gene>
    <name evidence="2" type="ORF">ERS852473_02092</name>
</gene>
<feature type="transmembrane region" description="Helical" evidence="1">
    <location>
        <begin position="250"/>
        <end position="268"/>
    </location>
</feature>
<keyword evidence="3" id="KW-1185">Reference proteome</keyword>
<feature type="transmembrane region" description="Helical" evidence="1">
    <location>
        <begin position="12"/>
        <end position="30"/>
    </location>
</feature>
<feature type="transmembrane region" description="Helical" evidence="1">
    <location>
        <begin position="409"/>
        <end position="428"/>
    </location>
</feature>
<dbReference type="EMBL" id="CYZR01000008">
    <property type="protein sequence ID" value="CUO16829.1"/>
    <property type="molecule type" value="Genomic_DNA"/>
</dbReference>
<feature type="transmembrane region" description="Helical" evidence="1">
    <location>
        <begin position="440"/>
        <end position="459"/>
    </location>
</feature>
<dbReference type="RefSeq" id="WP_055260094.1">
    <property type="nucleotide sequence ID" value="NZ_CABIXL010000008.1"/>
</dbReference>
<evidence type="ECO:0008006" key="4">
    <source>
        <dbReference type="Google" id="ProtNLM"/>
    </source>
</evidence>
<evidence type="ECO:0000313" key="3">
    <source>
        <dbReference type="Proteomes" id="UP000095488"/>
    </source>
</evidence>
<name>A0ABM9US44_SARVE</name>
<keyword evidence="1" id="KW-0472">Membrane</keyword>
<sequence>MNMDENKKYKRVILVLFCLVAIGITYYVLFTYPYPGVADQGDFQRVMDVCRLTRTHYDNYILNHIGYYKYTTSDYLIMPYTLYNIGLTIISTSMGYFITFINLICQLFGSDIFKSNYLAILYAVIYIVSMVIILKNFNIKSKFKFTVLAILGLFVFLDGNYLVFFNSLYGEPMMITTLMLLIASYLHYIYKKHVMKNDKHVFINIIFVYISAWLFIGSKMQVLSALPVIMFILGKIIWNNRKIVGKKKFIVLIIAFILIVAYPIGINLRHVDIGDDTHYNSVFTGVLENASSKEQKEQALIDLGLNPKMEVNSGTNSYQAIDDYKDGFIPHTEYMDEVFYSKMSNSKLAIYYLTHFSSLMKGMEYTATMALNTSNNLGKYSYSYSKEPIGKFNRFTYWSDLKTYLPKNLLFIVGSFALIFIISIFEYIKNKKSYYIKNKIQFLWCLMLIAILQFPMPFVGNGRCDTSKQLYLFNFIFDILIVIAIYWIVSKIFNLIFLKKKTKMSKD</sequence>
<feature type="transmembrane region" description="Helical" evidence="1">
    <location>
        <begin position="146"/>
        <end position="166"/>
    </location>
</feature>
<evidence type="ECO:0000256" key="1">
    <source>
        <dbReference type="SAM" id="Phobius"/>
    </source>
</evidence>